<protein>
    <recommendedName>
        <fullName evidence="3">Reverse transcriptase domain-containing protein</fullName>
    </recommendedName>
</protein>
<dbReference type="InterPro" id="IPR018247">
    <property type="entry name" value="EF_Hand_1_Ca_BS"/>
</dbReference>
<feature type="compositionally biased region" description="Basic and acidic residues" evidence="2">
    <location>
        <begin position="1204"/>
        <end position="1216"/>
    </location>
</feature>
<dbReference type="PROSITE" id="PS00018">
    <property type="entry name" value="EF_HAND_1"/>
    <property type="match status" value="1"/>
</dbReference>
<dbReference type="Gramene" id="GBG88904">
    <property type="protein sequence ID" value="GBG88904"/>
    <property type="gene ID" value="CBR_g48516"/>
</dbReference>
<dbReference type="Proteomes" id="UP000265515">
    <property type="component" value="Unassembled WGS sequence"/>
</dbReference>
<proteinExistence type="predicted"/>
<gene>
    <name evidence="4" type="ORF">CBR_g48516</name>
</gene>
<feature type="region of interest" description="Disordered" evidence="2">
    <location>
        <begin position="1"/>
        <end position="27"/>
    </location>
</feature>
<dbReference type="InterPro" id="IPR000477">
    <property type="entry name" value="RT_dom"/>
</dbReference>
<organism evidence="4 5">
    <name type="scientific">Chara braunii</name>
    <name type="common">Braun's stonewort</name>
    <dbReference type="NCBI Taxonomy" id="69332"/>
    <lineage>
        <taxon>Eukaryota</taxon>
        <taxon>Viridiplantae</taxon>
        <taxon>Streptophyta</taxon>
        <taxon>Charophyceae</taxon>
        <taxon>Charales</taxon>
        <taxon>Characeae</taxon>
        <taxon>Chara</taxon>
    </lineage>
</organism>
<name>A0A388M2W5_CHABU</name>
<sequence>MKPPSSKDSKYWHFEPSEGHGDATPEEQHKEFFSKLVTRLVYTCNYQQSELEKQNQELQQQYQDLKKQHQELANLRRTVQSHEDATRALNSHVLDLEQAAPGPDAGVSSSAPSKRQLAERVDHVVAMLGDISTFVEPTTMNNQLDTLKTEIWLTHLAATHGVDIADLKDKISWEELTRLWKKWFIVDDAPALAINRLFSMTQGNTATRDWLTEWQKIAATPDLDLPFTHLCREFYNRSCAASSLALGDHEQYATFAEIIEKAREIIKTNRAAAHEKSAWQPTYVEKVKTGPRPQQFAAVQSDNIVEDPAATQASLEGDQVAAVQPRSNKKSRGNGKAKTASPAGNGQPAPWVKFHLTEAEYKWRGRYGCCYWCNSSTKHKTSLCQDQGKEDVRPLPTPLMDAGVEVVDLHACIAKIDREFKTQRQDFMVRADLGPRVRRKSQPTQVTLADGHTHKSIDRCIDDVPAYFAPHASEAVSFDILDTKFDMILAMSWLRSEDHPVNLPRRTVHVRDRNGVLVPCTVAPPHPSISCHVVSAASMRASIIRDDIEEMGVCFLHALPPHDASSTDPSSDPRITELIDAYGEVFEGPHGVVPDRPIRHEIILEDRAVPPRGCIYRMSEEELSVLWTQLDDLLEKVWIRPSSSPYGAPVLFVWKKNKDLRLCIYYRKLNARTIKNAGPLPRIDDLLERLGRAKFFSKLDLKSRYHELEIRKEDRYKTAFKTRYGHFEWLVMPFGLMNAPTTFQAAMTTEFRHMLDRFVLIYLDDILVYSWSLDEHVEHLRTVLERLRQAKYKANRDKCKFAQQELEYLGHYVTPQGIRPLADKIEALRKDWVDRLPDIEFAYNISVHPTIGVTPFELRHGGRKGRIFADLLLPRPADIDAACSPAYVRKYRELLAQARANMQKAQVRMQQQANRHRVPCPIRAGDLVWVSTEEFALEQDVSRKLLPKWFGPWSVTAAASDEPDVPSFVINIPAHLTVYPVFHASKLATYTPAKSDDFPGRRSQDPPSMDGHQEVDRVITDRKYGNKPHEYKVTFRACDPDDTRWISGTDLKASAPLIYAHYERQRLAQGPSQPAPPTRNVVLPSDRQLRPRRTAWHSEKSLGLVLLIQEDEKLVPLSIFDHEKYIEDEAGAMAPHQAEMKKQEEAKLEFKKTMRLHMAVCMGGLREMFRTIVKGKQRATSPTQSSSGSQGSYTSGRTASEIEEISHKAKDLTINEKRKRSPDRLIGNSPPMEQPPKWTPRKTTVKPVKLANRLQAATAKRTTKIKKQGGEGNTSPIRYTPRRGTPKTWISAKTGSAGKAKFVVENLRQLADFHTDDLKRLWDEKNTHLYCWWRVFGSESYMMLPIDEEATHNLVDLEQLYIKKWSPAFNVSGVNKKSRRKNKQRKGKKEQQRARSGEPLSKGEGSVLEVIKFRLSEADEWHVDALKVLDDAEQRKMRTLHLYSTGGNSWIKGWKKVKNTYGATTVEIAGQTTKLAKCKADIEQGRTIIIKHLRKWRPKSGPDKKTLTRLLRNPRRIHDLGAVNTKVLFRWYKAAKDFQQKSTRSYLRRMLSRAIKEKTGWCMGADLTVKIRYDDRVKLAEVRKVVNDKIDVLGLPECMRNHPSRRRLLSKEIEEAFGHWKNRGDTVVRVTEQEVKICMTGNVESGSDFLDVEVVKATKKRFQGLVLTPLDRNPGETYVMWPYIYYEAMVENFVTNPMLHCHISTMTRQQATSAGHVSSDTSTMTCQQAMSAVPHQHRPHMASVLRPAPSMMERKDNEFDKDYEARLANTMLELKQRADAALVVWEKREREVEEQCRLAELHQQAHDDAARQAADKARQARWDALFEEEAKVLTFATNWDTLAKEEGASAIVCSFSTVIK</sequence>
<accession>A0A388M2W5</accession>
<dbReference type="PANTHER" id="PTHR24559:SF444">
    <property type="entry name" value="REVERSE TRANSCRIPTASE DOMAIN-CONTAINING PROTEIN"/>
    <property type="match status" value="1"/>
</dbReference>
<keyword evidence="5" id="KW-1185">Reference proteome</keyword>
<feature type="coiled-coil region" evidence="1">
    <location>
        <begin position="48"/>
        <end position="85"/>
    </location>
</feature>
<feature type="region of interest" description="Disordered" evidence="2">
    <location>
        <begin position="1373"/>
        <end position="1401"/>
    </location>
</feature>
<dbReference type="Gene3D" id="3.10.10.10">
    <property type="entry name" value="HIV Type 1 Reverse Transcriptase, subunit A, domain 1"/>
    <property type="match status" value="1"/>
</dbReference>
<dbReference type="SUPFAM" id="SSF56672">
    <property type="entry name" value="DNA/RNA polymerases"/>
    <property type="match status" value="1"/>
</dbReference>
<evidence type="ECO:0000259" key="3">
    <source>
        <dbReference type="PROSITE" id="PS50878"/>
    </source>
</evidence>
<evidence type="ECO:0000256" key="2">
    <source>
        <dbReference type="SAM" id="MobiDB-lite"/>
    </source>
</evidence>
<feature type="region of interest" description="Disordered" evidence="2">
    <location>
        <begin position="993"/>
        <end position="1017"/>
    </location>
</feature>
<keyword evidence="1" id="KW-0175">Coiled coil</keyword>
<dbReference type="InterPro" id="IPR043128">
    <property type="entry name" value="Rev_trsase/Diguanyl_cyclase"/>
</dbReference>
<feature type="compositionally biased region" description="Basic and acidic residues" evidence="2">
    <location>
        <begin position="994"/>
        <end position="1004"/>
    </location>
</feature>
<dbReference type="CDD" id="cd01647">
    <property type="entry name" value="RT_LTR"/>
    <property type="match status" value="1"/>
</dbReference>
<dbReference type="Gene3D" id="3.30.70.270">
    <property type="match status" value="1"/>
</dbReference>
<evidence type="ECO:0000256" key="1">
    <source>
        <dbReference type="SAM" id="Coils"/>
    </source>
</evidence>
<feature type="domain" description="Reverse transcriptase" evidence="3">
    <location>
        <begin position="634"/>
        <end position="813"/>
    </location>
</feature>
<dbReference type="Pfam" id="PF00078">
    <property type="entry name" value="RVT_1"/>
    <property type="match status" value="1"/>
</dbReference>
<dbReference type="PROSITE" id="PS50878">
    <property type="entry name" value="RT_POL"/>
    <property type="match status" value="1"/>
</dbReference>
<evidence type="ECO:0000313" key="5">
    <source>
        <dbReference type="Proteomes" id="UP000265515"/>
    </source>
</evidence>
<feature type="region of interest" description="Disordered" evidence="2">
    <location>
        <begin position="311"/>
        <end position="348"/>
    </location>
</feature>
<dbReference type="EMBL" id="BFEA01000701">
    <property type="protein sequence ID" value="GBG88904.1"/>
    <property type="molecule type" value="Genomic_DNA"/>
</dbReference>
<dbReference type="InterPro" id="IPR053134">
    <property type="entry name" value="RNA-dir_DNA_polymerase"/>
</dbReference>
<dbReference type="InterPro" id="IPR043502">
    <property type="entry name" value="DNA/RNA_pol_sf"/>
</dbReference>
<dbReference type="PANTHER" id="PTHR24559">
    <property type="entry name" value="TRANSPOSON TY3-I GAG-POL POLYPROTEIN"/>
    <property type="match status" value="1"/>
</dbReference>
<comment type="caution">
    <text evidence="4">The sequence shown here is derived from an EMBL/GenBank/DDBJ whole genome shotgun (WGS) entry which is preliminary data.</text>
</comment>
<evidence type="ECO:0000313" key="4">
    <source>
        <dbReference type="EMBL" id="GBG88904.1"/>
    </source>
</evidence>
<feature type="region of interest" description="Disordered" evidence="2">
    <location>
        <begin position="1175"/>
        <end position="1242"/>
    </location>
</feature>
<feature type="region of interest" description="Disordered" evidence="2">
    <location>
        <begin position="1257"/>
        <end position="1287"/>
    </location>
</feature>
<dbReference type="Gene3D" id="2.40.70.10">
    <property type="entry name" value="Acid Proteases"/>
    <property type="match status" value="1"/>
</dbReference>
<reference evidence="4 5" key="1">
    <citation type="journal article" date="2018" name="Cell">
        <title>The Chara Genome: Secondary Complexity and Implications for Plant Terrestrialization.</title>
        <authorList>
            <person name="Nishiyama T."/>
            <person name="Sakayama H."/>
            <person name="Vries J.D."/>
            <person name="Buschmann H."/>
            <person name="Saint-Marcoux D."/>
            <person name="Ullrich K.K."/>
            <person name="Haas F.B."/>
            <person name="Vanderstraeten L."/>
            <person name="Becker D."/>
            <person name="Lang D."/>
            <person name="Vosolsobe S."/>
            <person name="Rombauts S."/>
            <person name="Wilhelmsson P.K.I."/>
            <person name="Janitza P."/>
            <person name="Kern R."/>
            <person name="Heyl A."/>
            <person name="Rumpler F."/>
            <person name="Villalobos L.I.A.C."/>
            <person name="Clay J.M."/>
            <person name="Skokan R."/>
            <person name="Toyoda A."/>
            <person name="Suzuki Y."/>
            <person name="Kagoshima H."/>
            <person name="Schijlen E."/>
            <person name="Tajeshwar N."/>
            <person name="Catarino B."/>
            <person name="Hetherington A.J."/>
            <person name="Saltykova A."/>
            <person name="Bonnot C."/>
            <person name="Breuninger H."/>
            <person name="Symeonidi A."/>
            <person name="Radhakrishnan G.V."/>
            <person name="Van Nieuwerburgh F."/>
            <person name="Deforce D."/>
            <person name="Chang C."/>
            <person name="Karol K.G."/>
            <person name="Hedrich R."/>
            <person name="Ulvskov P."/>
            <person name="Glockner G."/>
            <person name="Delwiche C.F."/>
            <person name="Petrasek J."/>
            <person name="Van de Peer Y."/>
            <person name="Friml J."/>
            <person name="Beilby M."/>
            <person name="Dolan L."/>
            <person name="Kohara Y."/>
            <person name="Sugano S."/>
            <person name="Fujiyama A."/>
            <person name="Delaux P.-M."/>
            <person name="Quint M."/>
            <person name="TheiBen G."/>
            <person name="Hagemann M."/>
            <person name="Harholt J."/>
            <person name="Dunand C."/>
            <person name="Zachgo S."/>
            <person name="Langdale J."/>
            <person name="Maumus F."/>
            <person name="Straeten D.V.D."/>
            <person name="Gould S.B."/>
            <person name="Rensing S.A."/>
        </authorList>
    </citation>
    <scope>NUCLEOTIDE SEQUENCE [LARGE SCALE GENOMIC DNA]</scope>
    <source>
        <strain evidence="4 5">S276</strain>
    </source>
</reference>
<feature type="compositionally biased region" description="Low complexity" evidence="2">
    <location>
        <begin position="1180"/>
        <end position="1196"/>
    </location>
</feature>
<feature type="compositionally biased region" description="Basic residues" evidence="2">
    <location>
        <begin position="1376"/>
        <end position="1388"/>
    </location>
</feature>
<dbReference type="InterPro" id="IPR021109">
    <property type="entry name" value="Peptidase_aspartic_dom_sf"/>
</dbReference>
<feature type="coiled-coil region" evidence="1">
    <location>
        <begin position="888"/>
        <end position="915"/>
    </location>
</feature>